<feature type="region of interest" description="Disordered" evidence="1">
    <location>
        <begin position="344"/>
        <end position="378"/>
    </location>
</feature>
<feature type="region of interest" description="Disordered" evidence="1">
    <location>
        <begin position="141"/>
        <end position="161"/>
    </location>
</feature>
<feature type="domain" description="DUF5745" evidence="2">
    <location>
        <begin position="72"/>
        <end position="125"/>
    </location>
</feature>
<dbReference type="GO" id="GO:0000922">
    <property type="term" value="C:spindle pole"/>
    <property type="evidence" value="ECO:0007669"/>
    <property type="project" value="InterPro"/>
</dbReference>
<sequence length="397" mass="43239">MGLATDAVIPVGCPGTGETGAPSAADECNTILAAAGLTARVKRQDEVVIVCARTSLFVAAGEVLLQRRLCVNRRPQTDEDRAANISLLVGVLARDVLGADLSHINAQRIVDGDLCDLCHLLEILSTLSLASAPADRQGCAEPVRQAAGSPFPSPLHDQQRQPSVAFMHQAPSCGRKRRQTRPAKATKNLRHVYADALALRGASACRRAQVAADATRHRRLRLHPDARQLAMRYLDANLAAQAKHLGALKQAGRLKVVLAAQRKARLSALQSLQHQQRSRAYGERVYAIRACKFAAQLAAAEKSCCMRRRLAEERVFQAAFQEAVQAEKQRWLLLRDRQAAGGCLKPERKAPSKRLAQQDGLELGSGASSKRRSKRRRLGCSLRRSNIESELTTSVLT</sequence>
<proteinExistence type="predicted"/>
<reference evidence="3 4" key="1">
    <citation type="journal article" date="2024" name="Nat. Commun.">
        <title>Phylogenomics reveals the evolutionary origins of lichenization in chlorophyte algae.</title>
        <authorList>
            <person name="Puginier C."/>
            <person name="Libourel C."/>
            <person name="Otte J."/>
            <person name="Skaloud P."/>
            <person name="Haon M."/>
            <person name="Grisel S."/>
            <person name="Petersen M."/>
            <person name="Berrin J.G."/>
            <person name="Delaux P.M."/>
            <person name="Dal Grande F."/>
            <person name="Keller J."/>
        </authorList>
    </citation>
    <scope>NUCLEOTIDE SEQUENCE [LARGE SCALE GENOMIC DNA]</scope>
    <source>
        <strain evidence="3 4">SAG 2043</strain>
    </source>
</reference>
<dbReference type="PANTHER" id="PTHR22545">
    <property type="entry name" value="CENTROSOMAL PROTEIN OF 95 KDA"/>
    <property type="match status" value="1"/>
</dbReference>
<accession>A0AAW1PGE4</accession>
<dbReference type="Proteomes" id="UP001489004">
    <property type="component" value="Unassembled WGS sequence"/>
</dbReference>
<organism evidence="3 4">
    <name type="scientific">[Myrmecia] bisecta</name>
    <dbReference type="NCBI Taxonomy" id="41462"/>
    <lineage>
        <taxon>Eukaryota</taxon>
        <taxon>Viridiplantae</taxon>
        <taxon>Chlorophyta</taxon>
        <taxon>core chlorophytes</taxon>
        <taxon>Trebouxiophyceae</taxon>
        <taxon>Trebouxiales</taxon>
        <taxon>Trebouxiaceae</taxon>
        <taxon>Myrmecia</taxon>
    </lineage>
</organism>
<dbReference type="AlphaFoldDB" id="A0AAW1PGE4"/>
<gene>
    <name evidence="3" type="ORF">WJX72_006953</name>
</gene>
<dbReference type="Pfam" id="PF19016">
    <property type="entry name" value="DUF5745"/>
    <property type="match status" value="1"/>
</dbReference>
<dbReference type="InterPro" id="IPR026619">
    <property type="entry name" value="CEP95"/>
</dbReference>
<protein>
    <recommendedName>
        <fullName evidence="2">DUF5745 domain-containing protein</fullName>
    </recommendedName>
</protein>
<dbReference type="PANTHER" id="PTHR22545:SF0">
    <property type="entry name" value="CENTROSOMAL PROTEIN OF 95 KDA"/>
    <property type="match status" value="1"/>
</dbReference>
<keyword evidence="4" id="KW-1185">Reference proteome</keyword>
<evidence type="ECO:0000313" key="4">
    <source>
        <dbReference type="Proteomes" id="UP001489004"/>
    </source>
</evidence>
<name>A0AAW1PGE4_9CHLO</name>
<evidence type="ECO:0000256" key="1">
    <source>
        <dbReference type="SAM" id="MobiDB-lite"/>
    </source>
</evidence>
<evidence type="ECO:0000313" key="3">
    <source>
        <dbReference type="EMBL" id="KAK9808953.1"/>
    </source>
</evidence>
<dbReference type="InterPro" id="IPR044039">
    <property type="entry name" value="DUF5745"/>
</dbReference>
<feature type="compositionally biased region" description="Basic residues" evidence="1">
    <location>
        <begin position="369"/>
        <end position="378"/>
    </location>
</feature>
<evidence type="ECO:0000259" key="2">
    <source>
        <dbReference type="Pfam" id="PF19016"/>
    </source>
</evidence>
<comment type="caution">
    <text evidence="3">The sequence shown here is derived from an EMBL/GenBank/DDBJ whole genome shotgun (WGS) entry which is preliminary data.</text>
</comment>
<dbReference type="EMBL" id="JALJOR010000011">
    <property type="protein sequence ID" value="KAK9808953.1"/>
    <property type="molecule type" value="Genomic_DNA"/>
</dbReference>